<dbReference type="PANTHER" id="PTHR30294">
    <property type="entry name" value="MEMBRANE COMPONENT OF ABC TRANSPORTER YHHJ-RELATED"/>
    <property type="match status" value="1"/>
</dbReference>
<dbReference type="EMBL" id="JBHSSM010000007">
    <property type="protein sequence ID" value="MFC6314403.1"/>
    <property type="molecule type" value="Genomic_DNA"/>
</dbReference>
<dbReference type="RefSeq" id="WP_125599593.1">
    <property type="nucleotide sequence ID" value="NZ_JBHSSM010000007.1"/>
</dbReference>
<reference evidence="9" key="1">
    <citation type="journal article" date="2019" name="Int. J. Syst. Evol. Microbiol.">
        <title>The Global Catalogue of Microorganisms (GCM) 10K type strain sequencing project: providing services to taxonomists for standard genome sequencing and annotation.</title>
        <authorList>
            <consortium name="The Broad Institute Genomics Platform"/>
            <consortium name="The Broad Institute Genome Sequencing Center for Infectious Disease"/>
            <person name="Wu L."/>
            <person name="Ma J."/>
        </authorList>
    </citation>
    <scope>NUCLEOTIDE SEQUENCE [LARGE SCALE GENOMIC DNA]</scope>
    <source>
        <strain evidence="9">CCM 8897</strain>
    </source>
</reference>
<dbReference type="InterPro" id="IPR013525">
    <property type="entry name" value="ABC2_TM"/>
</dbReference>
<feature type="transmembrane region" description="Helical" evidence="6">
    <location>
        <begin position="376"/>
        <end position="398"/>
    </location>
</feature>
<comment type="subcellular location">
    <subcellularLocation>
        <location evidence="1">Cell membrane</location>
        <topology evidence="1">Multi-pass membrane protein</topology>
    </subcellularLocation>
</comment>
<evidence type="ECO:0000313" key="9">
    <source>
        <dbReference type="Proteomes" id="UP001596310"/>
    </source>
</evidence>
<sequence>MSKFRIVFRQVYLKNLKSGTYIWMVLAPLVFLLIGGVITIGIVKTQQPVNVALVTPQAELAPLVASLPKKNDAYQRATKITTEAQAKQALSRSKLDGYAVLTSQNNQMKVSYVSRASGQGLPFSTLDAQFNQLSLQYQAERLQLSGAALQTLLAPIKTTQTTVAFNDQGKAEKRDNNQQVVNTIVATAVSVLMMMFIMMYAGMIASEVAAEKGTRIMEIVLSSINVNTQFIGKIVAILALIMTQLGVYVVLGLVGKPLVTHYLFQAFPAVKSMLSNFKLPGLAAGQLVLTGLFLIVGIMTYTVLAAMLGSLVSTVEQAQQAITPLSMVAVLAYILGIMAGNGVNNPLIKVTAFVPLLSPILAPARVSAEAMSVSAGWLSLLISVVVLVLLYYVSLIFYRANVLVYSDSNLWQSWRASWRILTNRQRQSRP</sequence>
<organism evidence="8 9">
    <name type="scientific">Lapidilactobacillus achengensis</name>
    <dbReference type="NCBI Taxonomy" id="2486000"/>
    <lineage>
        <taxon>Bacteria</taxon>
        <taxon>Bacillati</taxon>
        <taxon>Bacillota</taxon>
        <taxon>Bacilli</taxon>
        <taxon>Lactobacillales</taxon>
        <taxon>Lactobacillaceae</taxon>
        <taxon>Lapidilactobacillus</taxon>
    </lineage>
</organism>
<accession>A0ABW1UL67</accession>
<feature type="transmembrane region" description="Helical" evidence="6">
    <location>
        <begin position="21"/>
        <end position="43"/>
    </location>
</feature>
<keyword evidence="3 6" id="KW-0812">Transmembrane</keyword>
<keyword evidence="5 6" id="KW-0472">Membrane</keyword>
<name>A0ABW1UL67_9LACO</name>
<feature type="transmembrane region" description="Helical" evidence="6">
    <location>
        <begin position="283"/>
        <end position="309"/>
    </location>
</feature>
<gene>
    <name evidence="8" type="ORF">ACFQHW_02335</name>
</gene>
<protein>
    <submittedName>
        <fullName evidence="8">ABC transporter permease</fullName>
    </submittedName>
</protein>
<dbReference type="Pfam" id="PF12698">
    <property type="entry name" value="ABC2_membrane_3"/>
    <property type="match status" value="1"/>
</dbReference>
<evidence type="ECO:0000256" key="3">
    <source>
        <dbReference type="ARBA" id="ARBA00022692"/>
    </source>
</evidence>
<dbReference type="PANTHER" id="PTHR30294:SF29">
    <property type="entry name" value="MULTIDRUG ABC TRANSPORTER PERMEASE YBHS-RELATED"/>
    <property type="match status" value="1"/>
</dbReference>
<feature type="transmembrane region" description="Helical" evidence="6">
    <location>
        <begin position="184"/>
        <end position="209"/>
    </location>
</feature>
<dbReference type="InterPro" id="IPR051449">
    <property type="entry name" value="ABC-2_transporter_component"/>
</dbReference>
<evidence type="ECO:0000256" key="5">
    <source>
        <dbReference type="ARBA" id="ARBA00023136"/>
    </source>
</evidence>
<evidence type="ECO:0000259" key="7">
    <source>
        <dbReference type="Pfam" id="PF12698"/>
    </source>
</evidence>
<feature type="transmembrane region" description="Helical" evidence="6">
    <location>
        <begin position="321"/>
        <end position="340"/>
    </location>
</feature>
<keyword evidence="4 6" id="KW-1133">Transmembrane helix</keyword>
<dbReference type="Proteomes" id="UP001596310">
    <property type="component" value="Unassembled WGS sequence"/>
</dbReference>
<evidence type="ECO:0000313" key="8">
    <source>
        <dbReference type="EMBL" id="MFC6314403.1"/>
    </source>
</evidence>
<proteinExistence type="predicted"/>
<keyword evidence="9" id="KW-1185">Reference proteome</keyword>
<comment type="caution">
    <text evidence="8">The sequence shown here is derived from an EMBL/GenBank/DDBJ whole genome shotgun (WGS) entry which is preliminary data.</text>
</comment>
<keyword evidence="2" id="KW-1003">Cell membrane</keyword>
<evidence type="ECO:0000256" key="4">
    <source>
        <dbReference type="ARBA" id="ARBA00022989"/>
    </source>
</evidence>
<evidence type="ECO:0000256" key="2">
    <source>
        <dbReference type="ARBA" id="ARBA00022475"/>
    </source>
</evidence>
<evidence type="ECO:0000256" key="6">
    <source>
        <dbReference type="SAM" id="Phobius"/>
    </source>
</evidence>
<evidence type="ECO:0000256" key="1">
    <source>
        <dbReference type="ARBA" id="ARBA00004651"/>
    </source>
</evidence>
<feature type="domain" description="ABC-2 type transporter transmembrane" evidence="7">
    <location>
        <begin position="20"/>
        <end position="390"/>
    </location>
</feature>